<dbReference type="EMBL" id="MHPE01000029">
    <property type="protein sequence ID" value="OGZ76633.1"/>
    <property type="molecule type" value="Genomic_DNA"/>
</dbReference>
<accession>A0A1G2IPL2</accession>
<evidence type="ECO:0000313" key="2">
    <source>
        <dbReference type="EMBL" id="OGZ76633.1"/>
    </source>
</evidence>
<reference evidence="2 3" key="1">
    <citation type="journal article" date="2016" name="Nat. Commun.">
        <title>Thousands of microbial genomes shed light on interconnected biogeochemical processes in an aquifer system.</title>
        <authorList>
            <person name="Anantharaman K."/>
            <person name="Brown C.T."/>
            <person name="Hug L.A."/>
            <person name="Sharon I."/>
            <person name="Castelle C.J."/>
            <person name="Probst A.J."/>
            <person name="Thomas B.C."/>
            <person name="Singh A."/>
            <person name="Wilkins M.J."/>
            <person name="Karaoz U."/>
            <person name="Brodie E.L."/>
            <person name="Williams K.H."/>
            <person name="Hubbard S.S."/>
            <person name="Banfield J.F."/>
        </authorList>
    </citation>
    <scope>NUCLEOTIDE SEQUENCE [LARGE SCALE GENOMIC DNA]</scope>
</reference>
<dbReference type="Gene3D" id="3.30.70.2650">
    <property type="match status" value="1"/>
</dbReference>
<dbReference type="Pfam" id="PF20803">
    <property type="entry name" value="PaaX_M"/>
    <property type="match status" value="1"/>
</dbReference>
<gene>
    <name evidence="2" type="ORF">A3G45_02515</name>
</gene>
<proteinExistence type="predicted"/>
<protein>
    <recommendedName>
        <fullName evidence="1">Transcriptional repressor PaaX-like central Cas2-like domain-containing protein</fullName>
    </recommendedName>
</protein>
<organism evidence="2 3">
    <name type="scientific">Candidatus Staskawiczbacteria bacterium RIFCSPLOWO2_12_FULL_37_15</name>
    <dbReference type="NCBI Taxonomy" id="1802218"/>
    <lineage>
        <taxon>Bacteria</taxon>
        <taxon>Candidatus Staskawicziibacteriota</taxon>
    </lineage>
</organism>
<evidence type="ECO:0000313" key="3">
    <source>
        <dbReference type="Proteomes" id="UP000178632"/>
    </source>
</evidence>
<sequence length="179" mass="21641">MKPLGRKVLLLLLTGAALSIAYTPRQYWRTVKIAGKEWKKINKEELRHEIRQLYRSKLFKKTENKDGSITMILTDKGKLRALTYKFDEMKIEDKKWDGKWRVVGFDVPEKIRWGRDALRDKIKKLGFYEFQKSVFIYPYDCKNEIDFIIEFFGIRKYVRFGILEYIDNEKHFKKIFKLI</sequence>
<evidence type="ECO:0000259" key="1">
    <source>
        <dbReference type="Pfam" id="PF20803"/>
    </source>
</evidence>
<name>A0A1G2IPL2_9BACT</name>
<comment type="caution">
    <text evidence="2">The sequence shown here is derived from an EMBL/GenBank/DDBJ whole genome shotgun (WGS) entry which is preliminary data.</text>
</comment>
<dbReference type="AlphaFoldDB" id="A0A1G2IPL2"/>
<dbReference type="InterPro" id="IPR048846">
    <property type="entry name" value="PaaX-like_central"/>
</dbReference>
<feature type="domain" description="Transcriptional repressor PaaX-like central Cas2-like" evidence="1">
    <location>
        <begin position="94"/>
        <end position="168"/>
    </location>
</feature>
<dbReference type="Proteomes" id="UP000178632">
    <property type="component" value="Unassembled WGS sequence"/>
</dbReference>